<dbReference type="Pfam" id="PF00076">
    <property type="entry name" value="RRM_1"/>
    <property type="match status" value="1"/>
</dbReference>
<feature type="compositionally biased region" description="Gly residues" evidence="3">
    <location>
        <begin position="145"/>
        <end position="154"/>
    </location>
</feature>
<name>A0A640KS75_LEITA</name>
<gene>
    <name evidence="5" type="ORF">LtaPh_2907000</name>
</gene>
<evidence type="ECO:0000256" key="3">
    <source>
        <dbReference type="SAM" id="MobiDB-lite"/>
    </source>
</evidence>
<feature type="compositionally biased region" description="Low complexity" evidence="3">
    <location>
        <begin position="164"/>
        <end position="177"/>
    </location>
</feature>
<dbReference type="AlphaFoldDB" id="A0A640KS75"/>
<feature type="compositionally biased region" description="Low complexity" evidence="3">
    <location>
        <begin position="36"/>
        <end position="47"/>
    </location>
</feature>
<comment type="caution">
    <text evidence="5">The sequence shown here is derived from an EMBL/GenBank/DDBJ whole genome shotgun (WGS) entry which is preliminary data.</text>
</comment>
<dbReference type="Gene3D" id="3.30.70.330">
    <property type="match status" value="2"/>
</dbReference>
<feature type="compositionally biased region" description="Low complexity" evidence="3">
    <location>
        <begin position="94"/>
        <end position="108"/>
    </location>
</feature>
<feature type="compositionally biased region" description="Polar residues" evidence="3">
    <location>
        <begin position="60"/>
        <end position="74"/>
    </location>
</feature>
<dbReference type="PANTHER" id="PTHR48025">
    <property type="entry name" value="OS02G0815200 PROTEIN"/>
    <property type="match status" value="1"/>
</dbReference>
<sequence>MLRGRGRASFQNRGGGRHAARSNQGRGSAAAAAHQSSPVRVKRSVVPAFPVVARGGEPVDSTTSSVRLASFQQTRQRRELQGSRSMHDDGGDDAPPVAVSARRAPAAAAEEEGGGFIPPNSQKQQRGRGHSVDRGGRARNDGRGGRGGRGGEAGLRGDRGGFHGDASASTSSAFSSRGRGRGGSPYPPRRGGHANNASHHGEQEHNSDEEAGLDSNTAKSVPRTRVITTVTASGTELPKKLNTKVFIDGLPYTYTAGPEKPTLEEELLQFASAWKVGKPLRLIKKPGQGFGFLVLQSPNSVSTAVRVLNGRKFLGRTLRVEEPKPKDLEKMKDIGGMKDIGKDSFTRQVLLTDLAKVAQPEVIREVLRDVAPQLEKKLEAIKMTSQNRKAFLTFETEAEVTPAITFLDGFHLLGRRISATKAAAPGSLPYSHGATRTSRAMDSLAGGSTASLSSAANVSAAAEADEEEELTVMPLGLELAEVPSATTRRRVPAEKTSAAATSAGSNVTGRTEKYNLLDDGPNDIYVGNISEDMTETMLRQHFAPCGGIRKCEILVHPETHLSTGIAHIEFALPAYAAYAQERYHGSRLRGCVLRVDRGEMASAPLVAELPPAEAEDDYDEDAYMERYGVKDKRKYFKGTSVAAQMGADPNTDDDDDDDSEMEDARVGRAKNPSSKKNGKRERGAAKVATREPGAAAKRQRTEAPAANAKQVKTAVVSNDNDDDDEEHFFDADTVAVAGAGSASHTSRKGKAKKSAAEKGRSGKGNTKKAKKR</sequence>
<organism evidence="5 6">
    <name type="scientific">Leishmania tarentolae</name>
    <name type="common">Sauroleishmania tarentolae</name>
    <dbReference type="NCBI Taxonomy" id="5689"/>
    <lineage>
        <taxon>Eukaryota</taxon>
        <taxon>Discoba</taxon>
        <taxon>Euglenozoa</taxon>
        <taxon>Kinetoplastea</taxon>
        <taxon>Metakinetoplastina</taxon>
        <taxon>Trypanosomatida</taxon>
        <taxon>Trypanosomatidae</taxon>
        <taxon>Leishmaniinae</taxon>
        <taxon>Leishmania</taxon>
        <taxon>lizard Leishmania</taxon>
    </lineage>
</organism>
<dbReference type="InterPro" id="IPR035979">
    <property type="entry name" value="RBD_domain_sf"/>
</dbReference>
<evidence type="ECO:0000256" key="2">
    <source>
        <dbReference type="PROSITE-ProRule" id="PRU00176"/>
    </source>
</evidence>
<protein>
    <submittedName>
        <fullName evidence="5">RNA-binding protein, putative</fullName>
    </submittedName>
</protein>
<keyword evidence="1 2" id="KW-0694">RNA-binding</keyword>
<feature type="domain" description="RRM" evidence="4">
    <location>
        <begin position="243"/>
        <end position="325"/>
    </location>
</feature>
<dbReference type="CDD" id="cd00590">
    <property type="entry name" value="RRM_SF"/>
    <property type="match status" value="1"/>
</dbReference>
<dbReference type="SMART" id="SM00360">
    <property type="entry name" value="RRM"/>
    <property type="match status" value="3"/>
</dbReference>
<dbReference type="OrthoDB" id="439808at2759"/>
<dbReference type="InterPro" id="IPR000504">
    <property type="entry name" value="RRM_dom"/>
</dbReference>
<feature type="compositionally biased region" description="Acidic residues" evidence="3">
    <location>
        <begin position="650"/>
        <end position="661"/>
    </location>
</feature>
<dbReference type="PANTHER" id="PTHR48025:SF1">
    <property type="entry name" value="RRM DOMAIN-CONTAINING PROTEIN"/>
    <property type="match status" value="1"/>
</dbReference>
<feature type="region of interest" description="Disordered" evidence="3">
    <location>
        <begin position="1"/>
        <end position="222"/>
    </location>
</feature>
<feature type="compositionally biased region" description="Basic and acidic residues" evidence="3">
    <location>
        <begin position="199"/>
        <end position="208"/>
    </location>
</feature>
<dbReference type="VEuPathDB" id="TriTrypDB:LtaPh_2907000"/>
<dbReference type="GO" id="GO:0003729">
    <property type="term" value="F:mRNA binding"/>
    <property type="evidence" value="ECO:0007669"/>
    <property type="project" value="TreeGrafter"/>
</dbReference>
<reference evidence="5" key="1">
    <citation type="submission" date="2019-11" db="EMBL/GenBank/DDBJ databases">
        <title>Leishmania tarentolae CDS.</title>
        <authorList>
            <person name="Goto Y."/>
            <person name="Yamagishi J."/>
        </authorList>
    </citation>
    <scope>NUCLEOTIDE SEQUENCE [LARGE SCALE GENOMIC DNA]</scope>
    <source>
        <strain evidence="5">Parrot Tar II</strain>
    </source>
</reference>
<dbReference type="EMBL" id="BLBS01000040">
    <property type="protein sequence ID" value="GET90329.1"/>
    <property type="molecule type" value="Genomic_DNA"/>
</dbReference>
<feature type="region of interest" description="Disordered" evidence="3">
    <location>
        <begin position="641"/>
        <end position="772"/>
    </location>
</feature>
<evidence type="ECO:0000259" key="4">
    <source>
        <dbReference type="PROSITE" id="PS50102"/>
    </source>
</evidence>
<dbReference type="PROSITE" id="PS50102">
    <property type="entry name" value="RRM"/>
    <property type="match status" value="2"/>
</dbReference>
<feature type="region of interest" description="Disordered" evidence="3">
    <location>
        <begin position="486"/>
        <end position="505"/>
    </location>
</feature>
<dbReference type="InterPro" id="IPR050502">
    <property type="entry name" value="Euk_RNA-bind_prot"/>
</dbReference>
<evidence type="ECO:0000313" key="5">
    <source>
        <dbReference type="EMBL" id="GET90329.1"/>
    </source>
</evidence>
<feature type="domain" description="RRM" evidence="4">
    <location>
        <begin position="522"/>
        <end position="600"/>
    </location>
</feature>
<feature type="compositionally biased region" description="Basic and acidic residues" evidence="3">
    <location>
        <begin position="76"/>
        <end position="89"/>
    </location>
</feature>
<dbReference type="Proteomes" id="UP000419144">
    <property type="component" value="Unassembled WGS sequence"/>
</dbReference>
<dbReference type="InterPro" id="IPR012677">
    <property type="entry name" value="Nucleotide-bd_a/b_plait_sf"/>
</dbReference>
<proteinExistence type="predicted"/>
<accession>A0A640KS75</accession>
<evidence type="ECO:0000256" key="1">
    <source>
        <dbReference type="ARBA" id="ARBA00022884"/>
    </source>
</evidence>
<evidence type="ECO:0000313" key="6">
    <source>
        <dbReference type="Proteomes" id="UP000419144"/>
    </source>
</evidence>
<keyword evidence="6" id="KW-1185">Reference proteome</keyword>
<dbReference type="SUPFAM" id="SSF54928">
    <property type="entry name" value="RNA-binding domain, RBD"/>
    <property type="match status" value="2"/>
</dbReference>
<feature type="compositionally biased region" description="Basic and acidic residues" evidence="3">
    <location>
        <begin position="130"/>
        <end position="144"/>
    </location>
</feature>
<dbReference type="FunFam" id="3.30.70.330:FF:001039">
    <property type="entry name" value="Putative RNA-binding protein"/>
    <property type="match status" value="1"/>
</dbReference>